<dbReference type="PANTHER" id="PTHR33116:SF84">
    <property type="entry name" value="RNA-DIRECTED DNA POLYMERASE"/>
    <property type="match status" value="1"/>
</dbReference>
<accession>A0ABR0X8T9</accession>
<feature type="domain" description="Reverse transcriptase" evidence="1">
    <location>
        <begin position="479"/>
        <end position="757"/>
    </location>
</feature>
<dbReference type="CDD" id="cd01650">
    <property type="entry name" value="RT_nLTR_like"/>
    <property type="match status" value="1"/>
</dbReference>
<name>A0ABR0X8T9_REHGL</name>
<dbReference type="Pfam" id="PF03372">
    <property type="entry name" value="Exo_endo_phos"/>
    <property type="match status" value="1"/>
</dbReference>
<keyword evidence="3" id="KW-1185">Reference proteome</keyword>
<dbReference type="EMBL" id="JABTTQ020000005">
    <property type="protein sequence ID" value="KAK6155885.1"/>
    <property type="molecule type" value="Genomic_DNA"/>
</dbReference>
<dbReference type="PROSITE" id="PS50878">
    <property type="entry name" value="RT_POL"/>
    <property type="match status" value="1"/>
</dbReference>
<proteinExistence type="predicted"/>
<dbReference type="Proteomes" id="UP001318860">
    <property type="component" value="Unassembled WGS sequence"/>
</dbReference>
<dbReference type="InterPro" id="IPR036691">
    <property type="entry name" value="Endo/exonu/phosph_ase_sf"/>
</dbReference>
<dbReference type="SUPFAM" id="SSF56219">
    <property type="entry name" value="DNase I-like"/>
    <property type="match status" value="1"/>
</dbReference>
<dbReference type="PANTHER" id="PTHR33116">
    <property type="entry name" value="REVERSE TRANSCRIPTASE ZINC-BINDING DOMAIN-CONTAINING PROTEIN-RELATED-RELATED"/>
    <property type="match status" value="1"/>
</dbReference>
<dbReference type="Gene3D" id="3.60.10.10">
    <property type="entry name" value="Endonuclease/exonuclease/phosphatase"/>
    <property type="match status" value="1"/>
</dbReference>
<dbReference type="InterPro" id="IPR043502">
    <property type="entry name" value="DNA/RNA_pol_sf"/>
</dbReference>
<protein>
    <recommendedName>
        <fullName evidence="1">Reverse transcriptase domain-containing protein</fullName>
    </recommendedName>
</protein>
<sequence length="881" mass="100739">MRIASWNVRGFNSPLTQDEVFRLIRDHALDVLGVLETKAKHQTFSKFVDSRLKGWLHCNNLNVANRGRIAIFWNPNRVFFDIIELLPQVIHAFITCKISGNRFLASFVYGFHSKADRRPLWANLVHTRTIYSDPWLLLGDFNSVLKSDERRNGSVVSAHEIKDFEECCFELGISDLQSTGLFYTWTNMTVWSKLDRAMVDHNWILAGFNSRVEFLPSDSSDHSPCVVSLFDTHSSGKTPWRFFNMLAEHHDFHHVGAGWWQSPLPWNRRFILCQQLKGLKDNLKALNEKHFSHISSRAKHAKEKLKETQNLFHDFPQDLEIRSQLLELRKSSLFLSKAEKLFYQQKVKCNYLIQSDKCTKFFHSIVKRNAKKNFITSIVREDGNPTVDQVALEFIEFYKQLLGTKQNTQPPDPEIIGNGSLLDETQGTDLIKPITNSEILDALRDIGDDRSPGSDGYSSAFFKKSWSIVGEHVCDAVKEFFTSGCLLKQLNHTILALIPKSDHSSKVGDFRPIACCKVIYKFISKILATRMADVLDPIIDGAQAAFVKGRNMVEHIHLMQELLRQYNRKRTGARYIIKIDLCKAFDSISWDFLRDVLMGLGFPHLFVSWIMECVSTTSYYLSINGGTYGLFKGQRGLRQGDPLSPYLFVICLEYLSRLINKKTTNTHFNYHLKCGPLNITHLDFADDLMLLSRGDSISIQIIMDCLKDFGLKSGLQMNVLKSNIYMAAVSVNVRSRNLGIFPTCSGTMPFRYLGVPLAAERLKVVYFEPLMDKIRTYINGWSGPTLSYAGTTELIRSVLQGVASFWISIFPLPDQVRKNVIKLCRNILWGSKKACVAWKICCLPKNEGGLGLRDIKSWNHALLAKILRNIHGTTLYWPEWS</sequence>
<dbReference type="InterPro" id="IPR005135">
    <property type="entry name" value="Endo/exonuclease/phosphatase"/>
</dbReference>
<reference evidence="2 3" key="1">
    <citation type="journal article" date="2021" name="Comput. Struct. Biotechnol. J.">
        <title>De novo genome assembly of the potent medicinal plant Rehmannia glutinosa using nanopore technology.</title>
        <authorList>
            <person name="Ma L."/>
            <person name="Dong C."/>
            <person name="Song C."/>
            <person name="Wang X."/>
            <person name="Zheng X."/>
            <person name="Niu Y."/>
            <person name="Chen S."/>
            <person name="Feng W."/>
        </authorList>
    </citation>
    <scope>NUCLEOTIDE SEQUENCE [LARGE SCALE GENOMIC DNA]</scope>
    <source>
        <strain evidence="2">DH-2019</strain>
    </source>
</reference>
<evidence type="ECO:0000313" key="3">
    <source>
        <dbReference type="Proteomes" id="UP001318860"/>
    </source>
</evidence>
<evidence type="ECO:0000313" key="2">
    <source>
        <dbReference type="EMBL" id="KAK6155885.1"/>
    </source>
</evidence>
<organism evidence="2 3">
    <name type="scientific">Rehmannia glutinosa</name>
    <name type="common">Chinese foxglove</name>
    <dbReference type="NCBI Taxonomy" id="99300"/>
    <lineage>
        <taxon>Eukaryota</taxon>
        <taxon>Viridiplantae</taxon>
        <taxon>Streptophyta</taxon>
        <taxon>Embryophyta</taxon>
        <taxon>Tracheophyta</taxon>
        <taxon>Spermatophyta</taxon>
        <taxon>Magnoliopsida</taxon>
        <taxon>eudicotyledons</taxon>
        <taxon>Gunneridae</taxon>
        <taxon>Pentapetalae</taxon>
        <taxon>asterids</taxon>
        <taxon>lamiids</taxon>
        <taxon>Lamiales</taxon>
        <taxon>Orobanchaceae</taxon>
        <taxon>Rehmannieae</taxon>
        <taxon>Rehmannia</taxon>
    </lineage>
</organism>
<evidence type="ECO:0000259" key="1">
    <source>
        <dbReference type="PROSITE" id="PS50878"/>
    </source>
</evidence>
<gene>
    <name evidence="2" type="ORF">DH2020_010133</name>
</gene>
<comment type="caution">
    <text evidence="2">The sequence shown here is derived from an EMBL/GenBank/DDBJ whole genome shotgun (WGS) entry which is preliminary data.</text>
</comment>
<dbReference type="SUPFAM" id="SSF56672">
    <property type="entry name" value="DNA/RNA polymerases"/>
    <property type="match status" value="1"/>
</dbReference>
<dbReference type="InterPro" id="IPR000477">
    <property type="entry name" value="RT_dom"/>
</dbReference>
<dbReference type="Pfam" id="PF00078">
    <property type="entry name" value="RVT_1"/>
    <property type="match status" value="1"/>
</dbReference>